<feature type="region of interest" description="Disordered" evidence="3">
    <location>
        <begin position="678"/>
        <end position="706"/>
    </location>
</feature>
<dbReference type="InParanoid" id="A0A6P6YEG8"/>
<gene>
    <name evidence="5" type="primary">LOC113797164</name>
</gene>
<reference evidence="5" key="1">
    <citation type="submission" date="2025-08" db="UniProtKB">
        <authorList>
            <consortium name="RefSeq"/>
        </authorList>
    </citation>
    <scope>IDENTIFICATION</scope>
    <source>
        <strain evidence="5">Airmid</strain>
    </source>
</reference>
<feature type="coiled-coil region" evidence="2">
    <location>
        <begin position="139"/>
        <end position="247"/>
    </location>
</feature>
<dbReference type="KEGG" id="dpte:113797164"/>
<feature type="region of interest" description="Disordered" evidence="3">
    <location>
        <begin position="578"/>
        <end position="607"/>
    </location>
</feature>
<organism evidence="4 5">
    <name type="scientific">Dermatophagoides pteronyssinus</name>
    <name type="common">European house dust mite</name>
    <dbReference type="NCBI Taxonomy" id="6956"/>
    <lineage>
        <taxon>Eukaryota</taxon>
        <taxon>Metazoa</taxon>
        <taxon>Ecdysozoa</taxon>
        <taxon>Arthropoda</taxon>
        <taxon>Chelicerata</taxon>
        <taxon>Arachnida</taxon>
        <taxon>Acari</taxon>
        <taxon>Acariformes</taxon>
        <taxon>Sarcoptiformes</taxon>
        <taxon>Astigmata</taxon>
        <taxon>Psoroptidia</taxon>
        <taxon>Analgoidea</taxon>
        <taxon>Pyroglyphidae</taxon>
        <taxon>Dermatophagoidinae</taxon>
        <taxon>Dermatophagoides</taxon>
    </lineage>
</organism>
<sequence length="922" mass="108578">MVHRIQSCRLSDEFKIELNELIEYAEKFDEQQREINDELKRLQNDVEKFGDRERKYQDQQRKCITECRSIETEAMELMEELKSIYEEKIANIKKHYEKQFLSMVTKHKSEIQTWRSKCETVSETIHSSPTKVLKNEKIHHQQEQEVKAERKRLEERIEELQRENKRLKTRVESAENRIEQNETKRKTIENDLRKSKNECDDRDDEIRKQKSKINELETAINKQKRQLDEKETKITELKRKNEKLEKELSQVVTPIKSSWSSALTAEIPHPKITDDNASSGCGGLYSSSDNDNDDVQTLKSKLIISEHDIRAVNRRLENKTEICNILRAELTKKEKDLILAAELGKALLDRNEELSRMNEKLNEEYTKNIELLEQEKYALKKKLNSIEIEYENKLHDLQSDLETAKENLRQHVDINKQSELETNRMIDELSEQNRRLTAELKETTNRESLLEKEIKSMKEQFSARRINFSDHLGQLEGLRDEINLLTNRKRELENKISLLNEEKMSISITLDESQYRIMALEKQLQDKELNLQNQQKDLEELRRTMIHYQNRIDSLMKMRTFDIGTQQISSLYNEIEISSQSSGGDDHHHHNHNHNHHSHQLHHNHHNGYLSDTDDIDMFTIDGHCNRCLKNKQEINDLYQKLKQLYDDLYKRQNQIEQQTKDEKTSVMLNGTIDVMSYSNTTSSSSSSSTNGESSPTSRSVDHNHDSGIQTNIGLMDDLNMIVCDIQDLIKNFDFMSQCSSCQQFRIERMELERLHKKTQQDKEEIVKLKAEILEQSSTAMMNNAELIAARERLAAFEQDRQAENLSQDEIVKRALKMRDETIARKNLVEIELAKIRIELMHVNSQLLETIQQKVELSQQLEQWQVDMEILIEEQLRNKLSLQEKSLNGHYNLNGHVNNNGNKKENRFGLSNLAKLLNYQRS</sequence>
<evidence type="ECO:0000313" key="5">
    <source>
        <dbReference type="RefSeq" id="XP_027203301.1"/>
    </source>
</evidence>
<feature type="compositionally biased region" description="Low complexity" evidence="3">
    <location>
        <begin position="678"/>
        <end position="699"/>
    </location>
</feature>
<dbReference type="PANTHER" id="PTHR32123:SF13">
    <property type="entry name" value="BICAUDAL D-RELATED PROTEIN HOMOLOG"/>
    <property type="match status" value="1"/>
</dbReference>
<protein>
    <submittedName>
        <fullName evidence="5">Bicaudal D-related protein homolog isoform X1</fullName>
    </submittedName>
</protein>
<feature type="coiled-coil region" evidence="2">
    <location>
        <begin position="742"/>
        <end position="772"/>
    </location>
</feature>
<name>A0A6P6YEG8_DERPT</name>
<proteinExistence type="predicted"/>
<feature type="coiled-coil region" evidence="2">
    <location>
        <begin position="632"/>
        <end position="659"/>
    </location>
</feature>
<evidence type="ECO:0000256" key="2">
    <source>
        <dbReference type="SAM" id="Coils"/>
    </source>
</evidence>
<feature type="coiled-coil region" evidence="2">
    <location>
        <begin position="21"/>
        <end position="98"/>
    </location>
</feature>
<keyword evidence="1 2" id="KW-0175">Coiled coil</keyword>
<dbReference type="InterPro" id="IPR051149">
    <property type="entry name" value="Spindly/BICDR_Dynein_Adapter"/>
</dbReference>
<keyword evidence="4" id="KW-1185">Reference proteome</keyword>
<dbReference type="Gene3D" id="1.10.287.1490">
    <property type="match status" value="1"/>
</dbReference>
<evidence type="ECO:0000256" key="3">
    <source>
        <dbReference type="SAM" id="MobiDB-lite"/>
    </source>
</evidence>
<feature type="coiled-coil region" evidence="2">
    <location>
        <begin position="309"/>
        <end position="558"/>
    </location>
</feature>
<evidence type="ECO:0000256" key="1">
    <source>
        <dbReference type="ARBA" id="ARBA00023054"/>
    </source>
</evidence>
<dbReference type="OrthoDB" id="9451547at2759"/>
<accession>A0A6P6YEG8</accession>
<dbReference type="FunCoup" id="A0A6P6YEG8">
    <property type="interactions" value="24"/>
</dbReference>
<feature type="compositionally biased region" description="Basic residues" evidence="3">
    <location>
        <begin position="589"/>
        <end position="606"/>
    </location>
</feature>
<dbReference type="Proteomes" id="UP000515146">
    <property type="component" value="Unplaced"/>
</dbReference>
<dbReference type="AlphaFoldDB" id="A0A6P6YEG8"/>
<dbReference type="PANTHER" id="PTHR32123">
    <property type="entry name" value="BICD FAMILY-LIKE CARGO ADAPTER"/>
    <property type="match status" value="1"/>
</dbReference>
<dbReference type="RefSeq" id="XP_027203301.1">
    <property type="nucleotide sequence ID" value="XM_027347500.1"/>
</dbReference>
<evidence type="ECO:0000313" key="4">
    <source>
        <dbReference type="Proteomes" id="UP000515146"/>
    </source>
</evidence>